<sequence length="33" mass="3951">MEKDIKKIKIRYYPSELETMKKNAKKLGIPINE</sequence>
<accession>A0A0F9LRN3</accession>
<dbReference type="AlphaFoldDB" id="A0A0F9LRN3"/>
<protein>
    <submittedName>
        <fullName evidence="1">Uncharacterized protein</fullName>
    </submittedName>
</protein>
<organism evidence="1">
    <name type="scientific">marine sediment metagenome</name>
    <dbReference type="NCBI Taxonomy" id="412755"/>
    <lineage>
        <taxon>unclassified sequences</taxon>
        <taxon>metagenomes</taxon>
        <taxon>ecological metagenomes</taxon>
    </lineage>
</organism>
<proteinExistence type="predicted"/>
<reference evidence="1" key="1">
    <citation type="journal article" date="2015" name="Nature">
        <title>Complex archaea that bridge the gap between prokaryotes and eukaryotes.</title>
        <authorList>
            <person name="Spang A."/>
            <person name="Saw J.H."/>
            <person name="Jorgensen S.L."/>
            <person name="Zaremba-Niedzwiedzka K."/>
            <person name="Martijn J."/>
            <person name="Lind A.E."/>
            <person name="van Eijk R."/>
            <person name="Schleper C."/>
            <person name="Guy L."/>
            <person name="Ettema T.J."/>
        </authorList>
    </citation>
    <scope>NUCLEOTIDE SEQUENCE</scope>
</reference>
<evidence type="ECO:0000313" key="1">
    <source>
        <dbReference type="EMBL" id="KKM97754.1"/>
    </source>
</evidence>
<gene>
    <name evidence="1" type="ORF">LCGC14_1164640</name>
</gene>
<feature type="non-terminal residue" evidence="1">
    <location>
        <position position="33"/>
    </location>
</feature>
<name>A0A0F9LRN3_9ZZZZ</name>
<dbReference type="EMBL" id="LAZR01005710">
    <property type="protein sequence ID" value="KKM97754.1"/>
    <property type="molecule type" value="Genomic_DNA"/>
</dbReference>
<comment type="caution">
    <text evidence="1">The sequence shown here is derived from an EMBL/GenBank/DDBJ whole genome shotgun (WGS) entry which is preliminary data.</text>
</comment>